<dbReference type="InterPro" id="IPR020568">
    <property type="entry name" value="Ribosomal_Su5_D2-typ_SF"/>
</dbReference>
<dbReference type="InterPro" id="IPR047765">
    <property type="entry name" value="GHMP_GYDIA-like"/>
</dbReference>
<reference evidence="1" key="1">
    <citation type="submission" date="2023-10" db="EMBL/GenBank/DDBJ databases">
        <title>Characterization and whole genome sequencing of a novel strain of Bergeyella porcorum QD2021 isolated from pig.</title>
        <authorList>
            <person name="Liu G."/>
            <person name="Chen C."/>
            <person name="Han X."/>
        </authorList>
    </citation>
    <scope>NUCLEOTIDE SEQUENCE</scope>
    <source>
        <strain evidence="1">QD2021</strain>
    </source>
</reference>
<proteinExistence type="predicted"/>
<dbReference type="InterPro" id="IPR014721">
    <property type="entry name" value="Ribsml_uS5_D2-typ_fold_subgr"/>
</dbReference>
<dbReference type="EMBL" id="CP136426">
    <property type="protein sequence ID" value="WOC52480.1"/>
    <property type="molecule type" value="Genomic_DNA"/>
</dbReference>
<gene>
    <name evidence="1" type="ORF">BPO_1833</name>
</gene>
<evidence type="ECO:0000313" key="1">
    <source>
        <dbReference type="EMBL" id="WOC52480.1"/>
    </source>
</evidence>
<evidence type="ECO:0008006" key="3">
    <source>
        <dbReference type="Google" id="ProtNLM"/>
    </source>
</evidence>
<dbReference type="RefSeq" id="WP_327985322.1">
    <property type="nucleotide sequence ID" value="NZ_CP136426.1"/>
</dbReference>
<dbReference type="SUPFAM" id="SSF54211">
    <property type="entry name" value="Ribosomal protein S5 domain 2-like"/>
    <property type="match status" value="1"/>
</dbReference>
<dbReference type="AlphaFoldDB" id="A0AAU0F3G1"/>
<organism evidence="1 2">
    <name type="scientific">Bergeyella porcorum</name>
    <dbReference type="NCBI Taxonomy" id="1735111"/>
    <lineage>
        <taxon>Bacteria</taxon>
        <taxon>Pseudomonadati</taxon>
        <taxon>Bacteroidota</taxon>
        <taxon>Flavobacteriia</taxon>
        <taxon>Flavobacteriales</taxon>
        <taxon>Weeksellaceae</taxon>
        <taxon>Bergeyella</taxon>
    </lineage>
</organism>
<sequence length="304" mass="34844">MEGQLFSSGKLLLTSEYVVLDGALALAVPTRWGQEFFFEEWESADSIVYWEAYHEGRLWLSVKIDYQQWKVLDTNLPEAAAFVLKTLKNVQDYSLTKFLGQQSYRLKTNLQFPSHYGLGSSSTLMANLAKWADIDAFTLNERSLGGSGYDVAVAQVGKPILYQLNPVERMVKVVDYTPAFKDELLFIHLNQKQDSREGIRLYRSKEKSVELINDFTQLTEQVLEANDIETFSALMEDHEMKLSRFLGLQTTKALHFSDCPVFIKSLGAWGGDFVMTRVFPDYRQYFSEKGFSTIISYDEMVKCI</sequence>
<dbReference type="Gene3D" id="3.30.230.10">
    <property type="match status" value="1"/>
</dbReference>
<keyword evidence="2" id="KW-1185">Reference proteome</keyword>
<dbReference type="KEGG" id="bpor:BPO_1833"/>
<dbReference type="Proteomes" id="UP001432059">
    <property type="component" value="Chromosome"/>
</dbReference>
<protein>
    <recommendedName>
        <fullName evidence="3">30S ribosomal protein S6</fullName>
    </recommendedName>
</protein>
<accession>A0AAU0F3G1</accession>
<name>A0AAU0F3G1_9FLAO</name>
<dbReference type="NCBIfam" id="NF040656">
    <property type="entry name" value="GHMP_GYDIA"/>
    <property type="match status" value="1"/>
</dbReference>
<evidence type="ECO:0000313" key="2">
    <source>
        <dbReference type="Proteomes" id="UP001432059"/>
    </source>
</evidence>